<evidence type="ECO:0000256" key="1">
    <source>
        <dbReference type="ARBA" id="ARBA00022628"/>
    </source>
</evidence>
<comment type="function">
    <text evidence="5">Catalyzes the deamination of various vicinal amino-alcohols to oxo compounds. Allows this organism to utilize ethanolamine as the sole source of nitrogen and carbon in the presence of external vitamin B12.</text>
</comment>
<dbReference type="PIRSF" id="PIRSF018982">
    <property type="entry name" value="EutC"/>
    <property type="match status" value="1"/>
</dbReference>
<protein>
    <recommendedName>
        <fullName evidence="5">Ethanolamine ammonia-lyase small subunit</fullName>
        <shortName evidence="5">EAL small subunit</shortName>
        <ecNumber evidence="5">4.3.1.7</ecNumber>
    </recommendedName>
</protein>
<dbReference type="RefSeq" id="WP_108177170.1">
    <property type="nucleotide sequence ID" value="NZ_PZZL01000004.1"/>
</dbReference>
<evidence type="ECO:0000256" key="4">
    <source>
        <dbReference type="ARBA" id="ARBA00024446"/>
    </source>
</evidence>
<evidence type="ECO:0000256" key="5">
    <source>
        <dbReference type="HAMAP-Rule" id="MF_00601"/>
    </source>
</evidence>
<dbReference type="UniPathway" id="UPA00560"/>
<dbReference type="Gene3D" id="3.40.50.11240">
    <property type="entry name" value="Ethanolamine ammonia-lyase light chain (EutC)"/>
    <property type="match status" value="1"/>
</dbReference>
<organism evidence="6 7">
    <name type="scientific">Phreatobacter oligotrophus</name>
    <dbReference type="NCBI Taxonomy" id="1122261"/>
    <lineage>
        <taxon>Bacteria</taxon>
        <taxon>Pseudomonadati</taxon>
        <taxon>Pseudomonadota</taxon>
        <taxon>Alphaproteobacteria</taxon>
        <taxon>Hyphomicrobiales</taxon>
        <taxon>Phreatobacteraceae</taxon>
        <taxon>Phreatobacter</taxon>
    </lineage>
</organism>
<dbReference type="HAMAP" id="MF_00601">
    <property type="entry name" value="EutC"/>
    <property type="match status" value="1"/>
</dbReference>
<reference evidence="6 7" key="1">
    <citation type="submission" date="2018-04" db="EMBL/GenBank/DDBJ databases">
        <title>Genomic Encyclopedia of Archaeal and Bacterial Type Strains, Phase II (KMG-II): from individual species to whole genera.</title>
        <authorList>
            <person name="Goeker M."/>
        </authorList>
    </citation>
    <scope>NUCLEOTIDE SEQUENCE [LARGE SCALE GENOMIC DNA]</scope>
    <source>
        <strain evidence="6 7">DSM 25521</strain>
    </source>
</reference>
<dbReference type="InterPro" id="IPR042251">
    <property type="entry name" value="EutC_C"/>
</dbReference>
<comment type="catalytic activity">
    <reaction evidence="5">
        <text>ethanolamine = acetaldehyde + NH4(+)</text>
        <dbReference type="Rhea" id="RHEA:15313"/>
        <dbReference type="ChEBI" id="CHEBI:15343"/>
        <dbReference type="ChEBI" id="CHEBI:28938"/>
        <dbReference type="ChEBI" id="CHEBI:57603"/>
        <dbReference type="EC" id="4.3.1.7"/>
    </reaction>
</comment>
<dbReference type="InterPro" id="IPR042255">
    <property type="entry name" value="EutC_N"/>
</dbReference>
<dbReference type="Pfam" id="PF05985">
    <property type="entry name" value="EutC"/>
    <property type="match status" value="1"/>
</dbReference>
<dbReference type="PANTHER" id="PTHR39330">
    <property type="entry name" value="ETHANOLAMINE AMMONIA-LYASE LIGHT CHAIN"/>
    <property type="match status" value="1"/>
</dbReference>
<dbReference type="GO" id="GO:0031471">
    <property type="term" value="C:ethanolamine degradation polyhedral organelle"/>
    <property type="evidence" value="ECO:0007669"/>
    <property type="project" value="UniProtKB-UniRule"/>
</dbReference>
<evidence type="ECO:0000313" key="6">
    <source>
        <dbReference type="EMBL" id="PTM57281.1"/>
    </source>
</evidence>
<evidence type="ECO:0000313" key="7">
    <source>
        <dbReference type="Proteomes" id="UP000241808"/>
    </source>
</evidence>
<proteinExistence type="inferred from homology"/>
<comment type="similarity">
    <text evidence="5">Belongs to the EutC family.</text>
</comment>
<dbReference type="NCBIfam" id="NF003971">
    <property type="entry name" value="PRK05465.1"/>
    <property type="match status" value="1"/>
</dbReference>
<comment type="subcellular location">
    <subcellularLocation>
        <location evidence="5">Bacterial microcompartment</location>
    </subcellularLocation>
</comment>
<keyword evidence="4 5" id="KW-1283">Bacterial microcompartment</keyword>
<dbReference type="PANTHER" id="PTHR39330:SF1">
    <property type="entry name" value="ETHANOLAMINE AMMONIA-LYASE SMALL SUBUNIT"/>
    <property type="match status" value="1"/>
</dbReference>
<comment type="subunit">
    <text evidence="5">The basic unit is a heterodimer which dimerizes to form tetramers. The heterotetramers trimerize; 6 large subunits form a core ring with 6 small subunits projecting outwards.</text>
</comment>
<dbReference type="Gene3D" id="1.10.30.40">
    <property type="entry name" value="Ethanolamine ammonia-lyase light chain (EutC), N-terminal domain"/>
    <property type="match status" value="1"/>
</dbReference>
<dbReference type="GO" id="GO:0009350">
    <property type="term" value="C:ethanolamine ammonia-lyase complex"/>
    <property type="evidence" value="ECO:0007669"/>
    <property type="project" value="UniProtKB-UniRule"/>
</dbReference>
<evidence type="ECO:0000256" key="2">
    <source>
        <dbReference type="ARBA" id="ARBA00023239"/>
    </source>
</evidence>
<dbReference type="Proteomes" id="UP000241808">
    <property type="component" value="Unassembled WGS sequence"/>
</dbReference>
<feature type="binding site" evidence="5">
    <location>
        <position position="173"/>
    </location>
    <ligand>
        <name>adenosylcob(III)alamin</name>
        <dbReference type="ChEBI" id="CHEBI:18408"/>
    </ligand>
</feature>
<feature type="binding site" evidence="5">
    <location>
        <position position="152"/>
    </location>
    <ligand>
        <name>adenosylcob(III)alamin</name>
        <dbReference type="ChEBI" id="CHEBI:18408"/>
    </ligand>
</feature>
<dbReference type="AlphaFoldDB" id="A0A2T4Z5W5"/>
<dbReference type="GO" id="GO:0006520">
    <property type="term" value="P:amino acid metabolic process"/>
    <property type="evidence" value="ECO:0007669"/>
    <property type="project" value="InterPro"/>
</dbReference>
<keyword evidence="1 5" id="KW-0846">Cobalamin</keyword>
<evidence type="ECO:0000256" key="3">
    <source>
        <dbReference type="ARBA" id="ARBA00023285"/>
    </source>
</evidence>
<dbReference type="InterPro" id="IPR009246">
    <property type="entry name" value="EutC"/>
</dbReference>
<name>A0A2T4Z5W5_9HYPH</name>
<dbReference type="EMBL" id="PZZL01000004">
    <property type="protein sequence ID" value="PTM57281.1"/>
    <property type="molecule type" value="Genomic_DNA"/>
</dbReference>
<dbReference type="GO" id="GO:0031419">
    <property type="term" value="F:cobalamin binding"/>
    <property type="evidence" value="ECO:0007669"/>
    <property type="project" value="UniProtKB-UniRule"/>
</dbReference>
<feature type="binding site" evidence="5">
    <location>
        <position position="202"/>
    </location>
    <ligand>
        <name>adenosylcob(III)alamin</name>
        <dbReference type="ChEBI" id="CHEBI:18408"/>
    </ligand>
</feature>
<keyword evidence="7" id="KW-1185">Reference proteome</keyword>
<accession>A0A2T4Z5W5</accession>
<keyword evidence="3 5" id="KW-0170">Cobalt</keyword>
<keyword evidence="2 5" id="KW-0456">Lyase</keyword>
<gene>
    <name evidence="5" type="primary">eutC</name>
    <name evidence="6" type="ORF">C8P69_104331</name>
</gene>
<dbReference type="GO" id="GO:0008851">
    <property type="term" value="F:ethanolamine ammonia-lyase activity"/>
    <property type="evidence" value="ECO:0007669"/>
    <property type="project" value="UniProtKB-UniRule"/>
</dbReference>
<dbReference type="OrthoDB" id="114248at2"/>
<comment type="cofactor">
    <cofactor evidence="5">
        <name>adenosylcob(III)alamin</name>
        <dbReference type="ChEBI" id="CHEBI:18408"/>
    </cofactor>
    <text evidence="5">Binds between the large and small subunits.</text>
</comment>
<comment type="caution">
    <text evidence="6">The sequence shown here is derived from an EMBL/GenBank/DDBJ whole genome shotgun (WGS) entry which is preliminary data.</text>
</comment>
<dbReference type="GO" id="GO:0046336">
    <property type="term" value="P:ethanolamine catabolic process"/>
    <property type="evidence" value="ECO:0007669"/>
    <property type="project" value="UniProtKB-UniRule"/>
</dbReference>
<dbReference type="EC" id="4.3.1.7" evidence="5"/>
<sequence>MSRGIWQELAALTPARIGLGRTGSAQTTAETLRFALAHATARDAVHTPFDADKVASEIAALGLATLVAESAADSRQTYLLRPDLGRRLSADSRDRIVALAADPVDLALVVGDGLSSSAVHAHACAMVAALLPHVRREGWSLAPVVVARQARVALGDEIGEILGARLVLMLIGERPGLSTPDSLGIYLTHAPRIGRNDGERNCISNIHGAGLSPDIAAFKAAWLMREALARRLTGVALKDESDGALNHTARGAIG</sequence>
<comment type="pathway">
    <text evidence="5">Amine and polyamine degradation; ethanolamine degradation.</text>
</comment>